<dbReference type="GO" id="GO:0031965">
    <property type="term" value="C:nuclear membrane"/>
    <property type="evidence" value="ECO:0007669"/>
    <property type="project" value="UniProtKB-SubCell"/>
</dbReference>
<comment type="similarity">
    <text evidence="3">Belongs to the nucleoporin GLFG family.</text>
</comment>
<dbReference type="Ensembl" id="ENSSANT00000096133.1">
    <property type="protein sequence ID" value="ENSSANP00000090513.1"/>
    <property type="gene ID" value="ENSSANG00000044386.1"/>
</dbReference>
<evidence type="ECO:0000256" key="1">
    <source>
        <dbReference type="ARBA" id="ARBA00004567"/>
    </source>
</evidence>
<evidence type="ECO:0000256" key="9">
    <source>
        <dbReference type="ARBA" id="ARBA00023010"/>
    </source>
</evidence>
<evidence type="ECO:0000256" key="10">
    <source>
        <dbReference type="ARBA" id="ARBA00023132"/>
    </source>
</evidence>
<feature type="domain" description="Peptidase S59" evidence="13">
    <location>
        <begin position="684"/>
        <end position="829"/>
    </location>
</feature>
<evidence type="ECO:0000313" key="14">
    <source>
        <dbReference type="Ensembl" id="ENSSANP00000090513.1"/>
    </source>
</evidence>
<dbReference type="GO" id="GO:0017056">
    <property type="term" value="F:structural constituent of nuclear pore"/>
    <property type="evidence" value="ECO:0007669"/>
    <property type="project" value="InterPro"/>
</dbReference>
<organism evidence="14 15">
    <name type="scientific">Sinocyclocheilus anshuiensis</name>
    <dbReference type="NCBI Taxonomy" id="1608454"/>
    <lineage>
        <taxon>Eukaryota</taxon>
        <taxon>Metazoa</taxon>
        <taxon>Chordata</taxon>
        <taxon>Craniata</taxon>
        <taxon>Vertebrata</taxon>
        <taxon>Euteleostomi</taxon>
        <taxon>Actinopterygii</taxon>
        <taxon>Neopterygii</taxon>
        <taxon>Teleostei</taxon>
        <taxon>Ostariophysi</taxon>
        <taxon>Cypriniformes</taxon>
        <taxon>Cyprinidae</taxon>
        <taxon>Cyprininae</taxon>
        <taxon>Sinocyclocheilus</taxon>
    </lineage>
</organism>
<dbReference type="PANTHER" id="PTHR23198:SF6">
    <property type="entry name" value="NUCLEAR PORE COMPLEX PROTEIN NUP98-NUP96"/>
    <property type="match status" value="1"/>
</dbReference>
<dbReference type="InterPro" id="IPR037665">
    <property type="entry name" value="Nucleoporin_S59-like"/>
</dbReference>
<dbReference type="GO" id="GO:0044614">
    <property type="term" value="C:nuclear pore cytoplasmic filaments"/>
    <property type="evidence" value="ECO:0007669"/>
    <property type="project" value="TreeGrafter"/>
</dbReference>
<feature type="region of interest" description="Disordered" evidence="12">
    <location>
        <begin position="901"/>
        <end position="934"/>
    </location>
</feature>
<dbReference type="PANTHER" id="PTHR23198">
    <property type="entry name" value="NUCLEOPORIN"/>
    <property type="match status" value="1"/>
</dbReference>
<dbReference type="GO" id="GO:0051028">
    <property type="term" value="P:mRNA transport"/>
    <property type="evidence" value="ECO:0007669"/>
    <property type="project" value="UniProtKB-KW"/>
</dbReference>
<evidence type="ECO:0000313" key="15">
    <source>
        <dbReference type="Proteomes" id="UP000472260"/>
    </source>
</evidence>
<dbReference type="GO" id="GO:0008139">
    <property type="term" value="F:nuclear localization sequence binding"/>
    <property type="evidence" value="ECO:0007669"/>
    <property type="project" value="TreeGrafter"/>
</dbReference>
<dbReference type="SUPFAM" id="SSF82215">
    <property type="entry name" value="C-terminal autoproteolytic domain of nucleoporin nup98"/>
    <property type="match status" value="1"/>
</dbReference>
<dbReference type="GO" id="GO:0000973">
    <property type="term" value="P:post-transcriptional tethering of RNA polymerase II gene DNA at nuclear periphery"/>
    <property type="evidence" value="ECO:0007669"/>
    <property type="project" value="TreeGrafter"/>
</dbReference>
<keyword evidence="10" id="KW-0906">Nuclear pore complex</keyword>
<dbReference type="Gene3D" id="3.30.1610.10">
    <property type="entry name" value="Peptidase S59, nucleoporin"/>
    <property type="match status" value="1"/>
</dbReference>
<evidence type="ECO:0000256" key="2">
    <source>
        <dbReference type="ARBA" id="ARBA00004620"/>
    </source>
</evidence>
<dbReference type="FunFam" id="1.25.40.690:FF:000001">
    <property type="entry name" value="Nuclear pore complex protein Nup98-Nup96"/>
    <property type="match status" value="1"/>
</dbReference>
<evidence type="ECO:0000256" key="4">
    <source>
        <dbReference type="ARBA" id="ARBA00013472"/>
    </source>
</evidence>
<evidence type="ECO:0000256" key="3">
    <source>
        <dbReference type="ARBA" id="ARBA00008926"/>
    </source>
</evidence>
<dbReference type="Gene3D" id="1.10.10.2360">
    <property type="match status" value="1"/>
</dbReference>
<dbReference type="InterPro" id="IPR007230">
    <property type="entry name" value="Nup98_auto-Pept-S59_dom"/>
</dbReference>
<accession>A0A671S4E8</accession>
<proteinExistence type="inferred from homology"/>
<name>A0A671S4E8_9TELE</name>
<dbReference type="Pfam" id="PF12110">
    <property type="entry name" value="Nup96"/>
    <property type="match status" value="1"/>
</dbReference>
<dbReference type="GO" id="GO:0034398">
    <property type="term" value="P:telomere tethering at nuclear periphery"/>
    <property type="evidence" value="ECO:0007669"/>
    <property type="project" value="TreeGrafter"/>
</dbReference>
<dbReference type="FunFam" id="1.10.10.2360:FF:000001">
    <property type="entry name" value="Nuclear pore complex protein Nup98-Nup96"/>
    <property type="match status" value="1"/>
</dbReference>
<keyword evidence="6" id="KW-0068">Autocatalytic cleavage</keyword>
<reference evidence="14" key="1">
    <citation type="submission" date="2025-08" db="UniProtKB">
        <authorList>
            <consortium name="Ensembl"/>
        </authorList>
    </citation>
    <scope>IDENTIFICATION</scope>
</reference>
<gene>
    <name evidence="14" type="primary">LOC107689212</name>
</gene>
<sequence>MFNKSFGAPFGGGTGGFGTTSTFGQQNTGFGATGGFGSSAFGATNNTGGLFGTTQNKPGGLFGPSTFSQPVTSSTSSGFGFGATSGTSNSLFGSTNTGGGGLFSQQNNAFGANKPANFGTFGTSTSSGGLFGTTNTTSNPFGGTSGSLFGSSSFTAAPPGTTIKFNPPTGSDTMVKGGVTTSINTKHQCITAMKEYESKSLEELRFEDYQAGRKGPSNPMAAGTGGLFGATATATPSTGTGLFGSSTPNTGFSFGQNKTSFGTSTGAFGTTTGSLFGQPQHLFKPFGSATTTQNNTFSFGNSSSMGLFGNTAASQAGGLFGNTNTSTATGFGTGMFGQTNTGFGNVGTQNLFGNKPAGFGATTTSAPSFGTGTGLFANKPTLTLGTNTNASTFGFGATGTGVGLFGSKTATTGLGTGLGTGFGGAVGTGQMSLFGNNQNKLGSTLGSVGTFGTGGFNTGANTLTFGAPQQPVALTDPNASAAQQAVLQQQINALAYSPFGDSPLFRNPLSDPKKKEERLKPTNPAAQKALTTPTQYKLTPRPATRVRPKALSSSGSSKSQLFDGLDDDEPSLNNGAFMPRKSIKKLVLKNLNNSSLYNSSVNREADDLASPSEYPQNGLREVTVERSGEDDLEVSKFYTNPITKPIPHAQPSPLLQDTISEFNMRGSASHRNGLEASSEDISLAEDSIQEERDEELVALKPPHPAGMLVSHDNVFCFFAGYGSVFFSGEVNLTNMNLDEIVHFRRKEIIVYPDDKDKPPAGEGLNGRAEVTLDGVWPNDKTTCSQIKSLERLTEMNYEGRLEAASRKQGARFLEYRPETGSWVFEVAHFSKYGLQESDEEDEVPPAKLDLKKLKTGVPPGIPQLPLTQQQMAPQAQSTAVLELLSRVSELDSDMADITQEHPADSVLGEEDGERTLEEKLRSETPAEHEPVSASSQIASSMGINPHTLQIMKASLFADDDECDLFQEHGSSKLIQDVASPKVLLSGAGRQSIGALLQTKFTSGGGLFSQFPEAPFSGIPQKLSKSLASESPWPSLGPSFLLPAPPPEPTLRTVGARRLGGPVPLESSITLGKGHLLMDAALFRGRSFRVGWGPNWTLVHCGDQLSVTEAIKEQSAEIMGFGFLPKPTKSKPITESPFKVRMEQVVGLEPKQSTESLALYHRPLEIGLKHSTINTEDYCPFIQPAKGVDALHGYAEWIMEVNKDIGGGDACLAHWRQVWTLCAALWCRLGDRDVETEQYSDYQQQLERRRSFSHWLSECAAECIEEEVGRALQRSNAEAIFRYLTGHCISKACKLSQKSGDHRLALLLSQAVGSKFCRDLLALQLSDWNSMQTDSFIEEDRLRIFALLAGKPVWQSTDSCINVCSELDWKRCVAVHLWYMLPPTASVADALAKYESAFQGSEEVKRYACPPLPPYVDELELLGLDEEMDETESKKPLYDICFHLLKLYSDRHYSLQQLLDHSTVTADHLDYRLSWHLWNVLQALNYNHLSTSCQGLLHASYAAQLESAGLWEMAIFVLLHIPDSGLRESAVREMLNLHCSLEETEESMEKEQFLTEKLLIPIQWIHQAKAIRACRGGDKRSEALHLYKAGHWNHCHRLVIQHLASDCIINDNHKYLLEFLEGLAVPERSVKIQDWDTSGRVYLDYIHVIQTLQDIQQVFFPGYELERLHTEVTSLCSRIERLPCSKAKDRLAQSEMAKRVANILRVVLSLQQGGEGTPDPRHIPLCQLAPHIGRLPMPEDYALEELRSLTQSYLQEYVIGH</sequence>
<evidence type="ECO:0000256" key="7">
    <source>
        <dbReference type="ARBA" id="ARBA00022816"/>
    </source>
</evidence>
<dbReference type="Proteomes" id="UP000472260">
    <property type="component" value="Unassembled WGS sequence"/>
</dbReference>
<reference evidence="14" key="2">
    <citation type="submission" date="2025-09" db="UniProtKB">
        <authorList>
            <consortium name="Ensembl"/>
        </authorList>
    </citation>
    <scope>IDENTIFICATION</scope>
</reference>
<keyword evidence="9" id="KW-0811">Translocation</keyword>
<evidence type="ECO:0000256" key="5">
    <source>
        <dbReference type="ARBA" id="ARBA00022448"/>
    </source>
</evidence>
<evidence type="ECO:0000256" key="8">
    <source>
        <dbReference type="ARBA" id="ARBA00022927"/>
    </source>
</evidence>
<evidence type="ECO:0000256" key="11">
    <source>
        <dbReference type="ARBA" id="ARBA00023242"/>
    </source>
</evidence>
<protein>
    <recommendedName>
        <fullName evidence="4">Nuclear pore complex protein Nup98-Nup96</fullName>
    </recommendedName>
</protein>
<keyword evidence="11" id="KW-0539">Nucleus</keyword>
<evidence type="ECO:0000256" key="6">
    <source>
        <dbReference type="ARBA" id="ARBA00022813"/>
    </source>
</evidence>
<comment type="subcellular location">
    <subcellularLocation>
        <location evidence="2">Nucleus membrane</location>
        <topology evidence="2">Peripheral membrane protein</topology>
        <orientation evidence="2">Nucleoplasmic side</orientation>
    </subcellularLocation>
    <subcellularLocation>
        <location evidence="1">Nucleus</location>
        <location evidence="1">Nuclear pore complex</location>
    </subcellularLocation>
</comment>
<evidence type="ECO:0000259" key="13">
    <source>
        <dbReference type="PROSITE" id="PS51434"/>
    </source>
</evidence>
<dbReference type="PROSITE" id="PS51434">
    <property type="entry name" value="NUP_C"/>
    <property type="match status" value="1"/>
</dbReference>
<keyword evidence="5" id="KW-0813">Transport</keyword>
<dbReference type="GO" id="GO:0006606">
    <property type="term" value="P:protein import into nucleus"/>
    <property type="evidence" value="ECO:0007669"/>
    <property type="project" value="TreeGrafter"/>
</dbReference>
<dbReference type="InterPro" id="IPR021967">
    <property type="entry name" value="Nup98_C"/>
</dbReference>
<feature type="region of interest" description="Disordered" evidence="12">
    <location>
        <begin position="502"/>
        <end position="567"/>
    </location>
</feature>
<dbReference type="Gene3D" id="1.25.40.690">
    <property type="match status" value="1"/>
</dbReference>
<dbReference type="InterPro" id="IPR036903">
    <property type="entry name" value="Nup98_auto-Pept-S59_dom_sf"/>
</dbReference>
<keyword evidence="15" id="KW-1185">Reference proteome</keyword>
<keyword evidence="7" id="KW-0509">mRNA transport</keyword>
<feature type="compositionally biased region" description="Basic and acidic residues" evidence="12">
    <location>
        <begin position="511"/>
        <end position="520"/>
    </location>
</feature>
<dbReference type="GO" id="GO:0003723">
    <property type="term" value="F:RNA binding"/>
    <property type="evidence" value="ECO:0007669"/>
    <property type="project" value="TreeGrafter"/>
</dbReference>
<dbReference type="GO" id="GO:0006405">
    <property type="term" value="P:RNA export from nucleus"/>
    <property type="evidence" value="ECO:0007669"/>
    <property type="project" value="TreeGrafter"/>
</dbReference>
<dbReference type="Pfam" id="PF21240">
    <property type="entry name" value="Nup98_GLEBS"/>
    <property type="match status" value="1"/>
</dbReference>
<keyword evidence="8" id="KW-0653">Protein transport</keyword>
<feature type="compositionally biased region" description="Basic and acidic residues" evidence="12">
    <location>
        <begin position="913"/>
        <end position="930"/>
    </location>
</feature>
<dbReference type="Pfam" id="PF04096">
    <property type="entry name" value="Nucleoporin2"/>
    <property type="match status" value="1"/>
</dbReference>
<evidence type="ECO:0000256" key="12">
    <source>
        <dbReference type="SAM" id="MobiDB-lite"/>
    </source>
</evidence>